<dbReference type="PANTHER" id="PTHR46292">
    <property type="entry name" value="COILED-COIL DOMAIN-CONTAINING PROTEIN 102A"/>
    <property type="match status" value="1"/>
</dbReference>
<name>A0ABQ7SKN5_PHRPL</name>
<reference evidence="3 4" key="1">
    <citation type="journal article" date="2022" name="Gigascience">
        <title>A chromosome-level genome assembly and annotation of the desert horned lizard, Phrynosoma platyrhinos, provides insight into chromosomal rearrangements among reptiles.</title>
        <authorList>
            <person name="Koochekian N."/>
            <person name="Ascanio A."/>
            <person name="Farleigh K."/>
            <person name="Card D.C."/>
            <person name="Schield D.R."/>
            <person name="Castoe T.A."/>
            <person name="Jezkova T."/>
        </authorList>
    </citation>
    <scope>NUCLEOTIDE SEQUENCE [LARGE SCALE GENOMIC DNA]</scope>
    <source>
        <strain evidence="3">NK-2021</strain>
    </source>
</reference>
<organism evidence="3 4">
    <name type="scientific">Phrynosoma platyrhinos</name>
    <name type="common">Desert horned lizard</name>
    <dbReference type="NCBI Taxonomy" id="52577"/>
    <lineage>
        <taxon>Eukaryota</taxon>
        <taxon>Metazoa</taxon>
        <taxon>Chordata</taxon>
        <taxon>Craniata</taxon>
        <taxon>Vertebrata</taxon>
        <taxon>Euteleostomi</taxon>
        <taxon>Lepidosauria</taxon>
        <taxon>Squamata</taxon>
        <taxon>Bifurcata</taxon>
        <taxon>Unidentata</taxon>
        <taxon>Episquamata</taxon>
        <taxon>Toxicofera</taxon>
        <taxon>Iguania</taxon>
        <taxon>Phrynosomatidae</taxon>
        <taxon>Phrynosomatinae</taxon>
        <taxon>Phrynosoma</taxon>
    </lineage>
</organism>
<dbReference type="PANTHER" id="PTHR46292:SF2">
    <property type="entry name" value="COILED-COIL DOMAIN-CONTAINING PROTEIN 102B"/>
    <property type="match status" value="1"/>
</dbReference>
<comment type="caution">
    <text evidence="3">The sequence shown here is derived from an EMBL/GenBank/DDBJ whole genome shotgun (WGS) entry which is preliminary data.</text>
</comment>
<proteinExistence type="predicted"/>
<evidence type="ECO:0008006" key="5">
    <source>
        <dbReference type="Google" id="ProtNLM"/>
    </source>
</evidence>
<evidence type="ECO:0000313" key="4">
    <source>
        <dbReference type="Proteomes" id="UP000826234"/>
    </source>
</evidence>
<feature type="coiled-coil region" evidence="2">
    <location>
        <begin position="110"/>
        <end position="144"/>
    </location>
</feature>
<accession>A0ABQ7SKN5</accession>
<dbReference type="EMBL" id="JAIPUX010005289">
    <property type="protein sequence ID" value="KAH0617843.1"/>
    <property type="molecule type" value="Genomic_DNA"/>
</dbReference>
<protein>
    <recommendedName>
        <fullName evidence="5">Coiled-coil domain-containing protein 102B</fullName>
    </recommendedName>
</protein>
<evidence type="ECO:0000256" key="2">
    <source>
        <dbReference type="SAM" id="Coils"/>
    </source>
</evidence>
<feature type="coiled-coil region" evidence="2">
    <location>
        <begin position="256"/>
        <end position="283"/>
    </location>
</feature>
<keyword evidence="1 2" id="KW-0175">Coiled coil</keyword>
<dbReference type="Proteomes" id="UP000826234">
    <property type="component" value="Unassembled WGS sequence"/>
</dbReference>
<keyword evidence="4" id="KW-1185">Reference proteome</keyword>
<sequence>MNFDSVCILMEEQFLQNQPEEPYEVEKRDYARTCSNCSSKLVSPRVFPPLSYSPCMNIYDGSDWEVSEELRLQELEEAKTRVAQMEKTMRWWSDCTANWREKWSKVRAERNKAREEGRQLKLKLEESIKELSALKKINEALLAEKEETGAQNILKNSFGSSEMCWRKNDHLGPMEKDCVKFVQNEKIFELESICQEVYASGYPLRDHQDMRINLEILDSEGKYTPVFQKNSNRSKDDPMHCQNDEKVHASVLHLQLHESQKILQKEQKIRSSLEKEIKKVKSEKSLWKWKYEELQKSNQEKEGVCCM</sequence>
<gene>
    <name evidence="3" type="ORF">JD844_016485</name>
</gene>
<evidence type="ECO:0000256" key="1">
    <source>
        <dbReference type="ARBA" id="ARBA00023054"/>
    </source>
</evidence>
<evidence type="ECO:0000313" key="3">
    <source>
        <dbReference type="EMBL" id="KAH0617843.1"/>
    </source>
</evidence>